<dbReference type="OrthoDB" id="10249433at2759"/>
<protein>
    <recommendedName>
        <fullName evidence="3">Serine aminopeptidase S33 domain-containing protein</fullName>
    </recommendedName>
</protein>
<sequence length="336" mass="37440">NEGSRSYSCSPALAMFSTYLLYAVSFIVGSLAIGLYIFQCNLIYPASFPTGSRSVVMKPSQFGLPYKDVTITTKDNILLQCYLLQQKDEDVAKNSPTIIYFHANAGNMGHRLPIAKIFFENFGCNVFMLSYRGYGLSGGSPNEKGLKVDAEAALEYIKEHPVLGNTPLIAYGQSIGGAVAIYTVSRNEDKFSALILENTFLNMPELIPNVIPALRHFMFLCHQIWPSHRDILAVRKTPTLFLSGSMDELVPSSHMRKLYDLCDTRGPKFWKEFEEGTHNDTCLKPGYFEAIGEFIRDEVWKLVNGSMEDEKRDNGADKAPNAHVENGGANTEKDGM</sequence>
<dbReference type="PANTHER" id="PTHR12277:SF81">
    <property type="entry name" value="PROTEIN ABHD13"/>
    <property type="match status" value="1"/>
</dbReference>
<evidence type="ECO:0000259" key="3">
    <source>
        <dbReference type="Pfam" id="PF12146"/>
    </source>
</evidence>
<dbReference type="SUPFAM" id="SSF53474">
    <property type="entry name" value="alpha/beta-Hydrolases"/>
    <property type="match status" value="1"/>
</dbReference>
<dbReference type="Gene3D" id="3.40.50.1820">
    <property type="entry name" value="alpha/beta hydrolase"/>
    <property type="match status" value="1"/>
</dbReference>
<gene>
    <name evidence="4" type="ORF">INT44_006492</name>
</gene>
<dbReference type="InterPro" id="IPR029058">
    <property type="entry name" value="AB_hydrolase_fold"/>
</dbReference>
<dbReference type="Pfam" id="PF12146">
    <property type="entry name" value="Hydrolase_4"/>
    <property type="match status" value="1"/>
</dbReference>
<reference evidence="4" key="1">
    <citation type="submission" date="2020-12" db="EMBL/GenBank/DDBJ databases">
        <title>Metabolic potential, ecology and presence of endohyphal bacteria is reflected in genomic diversity of Mucoromycotina.</title>
        <authorList>
            <person name="Muszewska A."/>
            <person name="Okrasinska A."/>
            <person name="Steczkiewicz K."/>
            <person name="Drgas O."/>
            <person name="Orlowska M."/>
            <person name="Perlinska-Lenart U."/>
            <person name="Aleksandrzak-Piekarczyk T."/>
            <person name="Szatraj K."/>
            <person name="Zielenkiewicz U."/>
            <person name="Pilsyk S."/>
            <person name="Malc E."/>
            <person name="Mieczkowski P."/>
            <person name="Kruszewska J.S."/>
            <person name="Biernat P."/>
            <person name="Pawlowska J."/>
        </authorList>
    </citation>
    <scope>NUCLEOTIDE SEQUENCE</scope>
    <source>
        <strain evidence="4">WA0000051536</strain>
    </source>
</reference>
<comment type="caution">
    <text evidence="4">The sequence shown here is derived from an EMBL/GenBank/DDBJ whole genome shotgun (WGS) entry which is preliminary data.</text>
</comment>
<evidence type="ECO:0000313" key="4">
    <source>
        <dbReference type="EMBL" id="KAG2179644.1"/>
    </source>
</evidence>
<dbReference type="EMBL" id="JAEPRA010000010">
    <property type="protein sequence ID" value="KAG2179644.1"/>
    <property type="molecule type" value="Genomic_DNA"/>
</dbReference>
<dbReference type="PANTHER" id="PTHR12277">
    <property type="entry name" value="ALPHA/BETA HYDROLASE DOMAIN-CONTAINING PROTEIN"/>
    <property type="match status" value="1"/>
</dbReference>
<dbReference type="GO" id="GO:0008474">
    <property type="term" value="F:palmitoyl-(protein) hydrolase activity"/>
    <property type="evidence" value="ECO:0007669"/>
    <property type="project" value="TreeGrafter"/>
</dbReference>
<evidence type="ECO:0000256" key="1">
    <source>
        <dbReference type="SAM" id="MobiDB-lite"/>
    </source>
</evidence>
<feature type="transmembrane region" description="Helical" evidence="2">
    <location>
        <begin position="12"/>
        <end position="38"/>
    </location>
</feature>
<feature type="non-terminal residue" evidence="4">
    <location>
        <position position="1"/>
    </location>
</feature>
<dbReference type="GO" id="GO:0016020">
    <property type="term" value="C:membrane"/>
    <property type="evidence" value="ECO:0007669"/>
    <property type="project" value="TreeGrafter"/>
</dbReference>
<feature type="region of interest" description="Disordered" evidence="1">
    <location>
        <begin position="309"/>
        <end position="336"/>
    </location>
</feature>
<dbReference type="Proteomes" id="UP000612746">
    <property type="component" value="Unassembled WGS sequence"/>
</dbReference>
<keyword evidence="5" id="KW-1185">Reference proteome</keyword>
<dbReference type="AlphaFoldDB" id="A0A8H7PUC6"/>
<evidence type="ECO:0000313" key="5">
    <source>
        <dbReference type="Proteomes" id="UP000612746"/>
    </source>
</evidence>
<evidence type="ECO:0000256" key="2">
    <source>
        <dbReference type="SAM" id="Phobius"/>
    </source>
</evidence>
<keyword evidence="2" id="KW-0812">Transmembrane</keyword>
<accession>A0A8H7PUC6</accession>
<dbReference type="InterPro" id="IPR022742">
    <property type="entry name" value="Hydrolase_4"/>
</dbReference>
<feature type="domain" description="Serine aminopeptidase S33" evidence="3">
    <location>
        <begin position="101"/>
        <end position="228"/>
    </location>
</feature>
<keyword evidence="2" id="KW-1133">Transmembrane helix</keyword>
<proteinExistence type="predicted"/>
<keyword evidence="2" id="KW-0472">Membrane</keyword>
<organism evidence="4 5">
    <name type="scientific">Umbelopsis vinacea</name>
    <dbReference type="NCBI Taxonomy" id="44442"/>
    <lineage>
        <taxon>Eukaryota</taxon>
        <taxon>Fungi</taxon>
        <taxon>Fungi incertae sedis</taxon>
        <taxon>Mucoromycota</taxon>
        <taxon>Mucoromycotina</taxon>
        <taxon>Umbelopsidomycetes</taxon>
        <taxon>Umbelopsidales</taxon>
        <taxon>Umbelopsidaceae</taxon>
        <taxon>Umbelopsis</taxon>
    </lineage>
</organism>
<name>A0A8H7PUC6_9FUNG</name>